<keyword evidence="2" id="KW-0812">Transmembrane</keyword>
<accession>A0AAV7JLW5</accession>
<evidence type="ECO:0000313" key="5">
    <source>
        <dbReference type="Proteomes" id="UP001165289"/>
    </source>
</evidence>
<organism evidence="4 5">
    <name type="scientific">Oopsacas minuta</name>
    <dbReference type="NCBI Taxonomy" id="111878"/>
    <lineage>
        <taxon>Eukaryota</taxon>
        <taxon>Metazoa</taxon>
        <taxon>Porifera</taxon>
        <taxon>Hexactinellida</taxon>
        <taxon>Hexasterophora</taxon>
        <taxon>Lyssacinosida</taxon>
        <taxon>Leucopsacidae</taxon>
        <taxon>Oopsacas</taxon>
    </lineage>
</organism>
<dbReference type="AlphaFoldDB" id="A0AAV7JLW5"/>
<evidence type="ECO:0000313" key="4">
    <source>
        <dbReference type="EMBL" id="KAI6649436.1"/>
    </source>
</evidence>
<evidence type="ECO:0000256" key="2">
    <source>
        <dbReference type="SAM" id="Phobius"/>
    </source>
</evidence>
<dbReference type="CDD" id="cd23767">
    <property type="entry name" value="IQCD"/>
    <property type="match status" value="1"/>
</dbReference>
<dbReference type="SUPFAM" id="SSF50729">
    <property type="entry name" value="PH domain-like"/>
    <property type="match status" value="1"/>
</dbReference>
<dbReference type="InterPro" id="IPR051133">
    <property type="entry name" value="Adapter_Engulfment-Domain"/>
</dbReference>
<keyword evidence="2" id="KW-1133">Transmembrane helix</keyword>
<evidence type="ECO:0000259" key="3">
    <source>
        <dbReference type="PROSITE" id="PS01179"/>
    </source>
</evidence>
<dbReference type="PROSITE" id="PS50096">
    <property type="entry name" value="IQ"/>
    <property type="match status" value="1"/>
</dbReference>
<dbReference type="InterPro" id="IPR011993">
    <property type="entry name" value="PH-like_dom_sf"/>
</dbReference>
<dbReference type="InterPro" id="IPR006020">
    <property type="entry name" value="PTB/PI_dom"/>
</dbReference>
<dbReference type="CDD" id="cd00934">
    <property type="entry name" value="PTB"/>
    <property type="match status" value="1"/>
</dbReference>
<feature type="domain" description="PID" evidence="3">
    <location>
        <begin position="236"/>
        <end position="355"/>
    </location>
</feature>
<comment type="caution">
    <text evidence="4">The sequence shown here is derived from an EMBL/GenBank/DDBJ whole genome shotgun (WGS) entry which is preliminary data.</text>
</comment>
<gene>
    <name evidence="4" type="ORF">LOD99_11801</name>
</gene>
<feature type="compositionally biased region" description="Basic and acidic residues" evidence="1">
    <location>
        <begin position="358"/>
        <end position="372"/>
    </location>
</feature>
<name>A0AAV7JLW5_9METZ</name>
<feature type="region of interest" description="Disordered" evidence="1">
    <location>
        <begin position="358"/>
        <end position="380"/>
    </location>
</feature>
<dbReference type="Proteomes" id="UP001165289">
    <property type="component" value="Unassembled WGS sequence"/>
</dbReference>
<dbReference type="Gene3D" id="2.30.29.30">
    <property type="entry name" value="Pleckstrin-homology domain (PH domain)/Phosphotyrosine-binding domain (PTB)"/>
    <property type="match status" value="1"/>
</dbReference>
<dbReference type="EMBL" id="JAKMXF010000321">
    <property type="protein sequence ID" value="KAI6649436.1"/>
    <property type="molecule type" value="Genomic_DNA"/>
</dbReference>
<feature type="transmembrane region" description="Helical" evidence="2">
    <location>
        <begin position="6"/>
        <end position="33"/>
    </location>
</feature>
<dbReference type="Pfam" id="PF00640">
    <property type="entry name" value="PID"/>
    <property type="match status" value="1"/>
</dbReference>
<dbReference type="PANTHER" id="PTHR11232">
    <property type="entry name" value="PHOSPHOTYROSINE INTERACTION DOMAIN-CONTAINING FAMILY MEMBER"/>
    <property type="match status" value="1"/>
</dbReference>
<reference evidence="4 5" key="1">
    <citation type="journal article" date="2023" name="BMC Biol.">
        <title>The compact genome of the sponge Oopsacas minuta (Hexactinellida) is lacking key metazoan core genes.</title>
        <authorList>
            <person name="Santini S."/>
            <person name="Schenkelaars Q."/>
            <person name="Jourda C."/>
            <person name="Duchesne M."/>
            <person name="Belahbib H."/>
            <person name="Rocher C."/>
            <person name="Selva M."/>
            <person name="Riesgo A."/>
            <person name="Vervoort M."/>
            <person name="Leys S.P."/>
            <person name="Kodjabachian L."/>
            <person name="Le Bivic A."/>
            <person name="Borchiellini C."/>
            <person name="Claverie J.M."/>
            <person name="Renard E."/>
        </authorList>
    </citation>
    <scope>NUCLEOTIDE SEQUENCE [LARGE SCALE GENOMIC DNA]</scope>
    <source>
        <strain evidence="4">SPO-2</strain>
    </source>
</reference>
<evidence type="ECO:0000256" key="1">
    <source>
        <dbReference type="SAM" id="MobiDB-lite"/>
    </source>
</evidence>
<proteinExistence type="predicted"/>
<dbReference type="SMART" id="SM00462">
    <property type="entry name" value="PTB"/>
    <property type="match status" value="1"/>
</dbReference>
<protein>
    <recommendedName>
        <fullName evidence="3">PID domain-containing protein</fullName>
    </recommendedName>
</protein>
<dbReference type="PANTHER" id="PTHR11232:SF45">
    <property type="entry name" value="GENE 7694-RELATED"/>
    <property type="match status" value="1"/>
</dbReference>
<dbReference type="InterPro" id="IPR000048">
    <property type="entry name" value="IQ_motif_EF-hand-BS"/>
</dbReference>
<keyword evidence="2" id="KW-0472">Membrane</keyword>
<sequence length="380" mass="43090">MSSPAAIAGIVVTAIIGTSLLIAVVILGSYIIYKYFREHPSFLRDISLRRKSHPHSRIKENIPTPSMKDASSRLDFDDAQFLNAKSNTSQDAEKQSQTITQHTMLSISDDISHSPVHTQYDDDTGYDNQAVRSKATIPHSDQQIGQHLLKATRRLSTHIPIYEPDDLKYDFSNPAFEQSDNFHCYQSAALYIQSCWRGYLVRRQLPQIRLEKLNKDRLSMPGGMKQTASLANIRFFDVRGYGYIEVEQLYGLEVVRSAVKKLKKKYGNKGRVKMKIIVTPKGIKLFDTSTNTHVATVKIEGISFCSLDPNNKKIFAFINRKRGRNFCHVFQCNEEDSQELVEVCAEAFDRVVRRYEGGGTGEKRPVSKRSDELNNDVAST</sequence>
<dbReference type="Gene3D" id="1.20.5.190">
    <property type="match status" value="1"/>
</dbReference>
<dbReference type="Pfam" id="PF00612">
    <property type="entry name" value="IQ"/>
    <property type="match status" value="1"/>
</dbReference>
<keyword evidence="5" id="KW-1185">Reference proteome</keyword>
<dbReference type="PROSITE" id="PS01179">
    <property type="entry name" value="PID"/>
    <property type="match status" value="1"/>
</dbReference>